<feature type="transmembrane region" description="Helical" evidence="1">
    <location>
        <begin position="76"/>
        <end position="94"/>
    </location>
</feature>
<dbReference type="EMBL" id="CP116805">
    <property type="protein sequence ID" value="WCL54544.1"/>
    <property type="molecule type" value="Genomic_DNA"/>
</dbReference>
<feature type="transmembrane region" description="Helical" evidence="1">
    <location>
        <begin position="168"/>
        <end position="184"/>
    </location>
</feature>
<evidence type="ECO:0000313" key="2">
    <source>
        <dbReference type="EMBL" id="WCL54544.1"/>
    </source>
</evidence>
<accession>A0AAE9XQQ0</accession>
<keyword evidence="1" id="KW-0472">Membrane</keyword>
<sequence length="229" mass="25314">MGAARFGSTFYARMGIAMLLFILAGFGPYVMHRFENGVQASPVLVLHGVVFFIWICVFILQAHLVGAGNRALHMRLGAVSPVLAGLMIATSILLTVETFHTYNNNIPMLSREHFIILPLMDGILFTAYYTLAFVNRRRAEAHKHFMLLAAVMIMDPAFGRLGGTLGNPMIGIVLHFGLLVALVIHDRRKLGRVHMITKVALLVLTLRYAAFFLVGPSEGWAGFTAWLFG</sequence>
<dbReference type="RefSeq" id="WP_289504263.1">
    <property type="nucleotide sequence ID" value="NZ_CP116805.1"/>
</dbReference>
<protein>
    <submittedName>
        <fullName evidence="2">Uncharacterized protein</fullName>
    </submittedName>
</protein>
<keyword evidence="3" id="KW-1185">Reference proteome</keyword>
<proteinExistence type="predicted"/>
<dbReference type="AlphaFoldDB" id="A0AAE9XQQ0"/>
<feature type="transmembrane region" description="Helical" evidence="1">
    <location>
        <begin position="12"/>
        <end position="31"/>
    </location>
</feature>
<dbReference type="Proteomes" id="UP001217500">
    <property type="component" value="Chromosome"/>
</dbReference>
<evidence type="ECO:0000313" key="3">
    <source>
        <dbReference type="Proteomes" id="UP001217500"/>
    </source>
</evidence>
<evidence type="ECO:0000256" key="1">
    <source>
        <dbReference type="SAM" id="Phobius"/>
    </source>
</evidence>
<keyword evidence="1" id="KW-1133">Transmembrane helix</keyword>
<reference evidence="2" key="1">
    <citation type="submission" date="2023-01" db="EMBL/GenBank/DDBJ databases">
        <title>The genome sequence of Kordiimonadaceae bacterium 6D33.</title>
        <authorList>
            <person name="Liu Y."/>
        </authorList>
    </citation>
    <scope>NUCLEOTIDE SEQUENCE</scope>
    <source>
        <strain evidence="2">6D33</strain>
    </source>
</reference>
<feature type="transmembrane region" description="Helical" evidence="1">
    <location>
        <begin position="43"/>
        <end position="64"/>
    </location>
</feature>
<gene>
    <name evidence="2" type="ORF">PH603_02075</name>
</gene>
<dbReference type="KEGG" id="gso:PH603_02075"/>
<name>A0AAE9XQQ0_9PROT</name>
<feature type="transmembrane region" description="Helical" evidence="1">
    <location>
        <begin position="114"/>
        <end position="133"/>
    </location>
</feature>
<organism evidence="2 3">
    <name type="scientific">Gimibacter soli</name>
    <dbReference type="NCBI Taxonomy" id="3024400"/>
    <lineage>
        <taxon>Bacteria</taxon>
        <taxon>Pseudomonadati</taxon>
        <taxon>Pseudomonadota</taxon>
        <taxon>Alphaproteobacteria</taxon>
        <taxon>Kordiimonadales</taxon>
        <taxon>Temperatibacteraceae</taxon>
        <taxon>Gimibacter</taxon>
    </lineage>
</organism>
<feature type="transmembrane region" description="Helical" evidence="1">
    <location>
        <begin position="145"/>
        <end position="162"/>
    </location>
</feature>
<keyword evidence="1" id="KW-0812">Transmembrane</keyword>